<feature type="domain" description="BED-type" evidence="12">
    <location>
        <begin position="230"/>
        <end position="281"/>
    </location>
</feature>
<evidence type="ECO:0000256" key="11">
    <source>
        <dbReference type="SAM" id="MobiDB-lite"/>
    </source>
</evidence>
<evidence type="ECO:0000256" key="9">
    <source>
        <dbReference type="ARBA" id="ARBA00023242"/>
    </source>
</evidence>
<keyword evidence="3" id="KW-0479">Metal-binding</keyword>
<feature type="region of interest" description="Disordered" evidence="11">
    <location>
        <begin position="273"/>
        <end position="298"/>
    </location>
</feature>
<dbReference type="InterPro" id="IPR012337">
    <property type="entry name" value="RNaseH-like_sf"/>
</dbReference>
<dbReference type="InterPro" id="IPR036236">
    <property type="entry name" value="Znf_C2H2_sf"/>
</dbReference>
<evidence type="ECO:0000256" key="5">
    <source>
        <dbReference type="ARBA" id="ARBA00022833"/>
    </source>
</evidence>
<dbReference type="SUPFAM" id="SSF140996">
    <property type="entry name" value="Hermes dimerisation domain"/>
    <property type="match status" value="1"/>
</dbReference>
<dbReference type="PANTHER" id="PTHR46481:SF10">
    <property type="entry name" value="ZINC FINGER BED DOMAIN-CONTAINING PROTEIN 39"/>
    <property type="match status" value="1"/>
</dbReference>
<dbReference type="PROSITE" id="PS50808">
    <property type="entry name" value="ZF_BED"/>
    <property type="match status" value="5"/>
</dbReference>
<dbReference type="InterPro" id="IPR008906">
    <property type="entry name" value="HATC_C_dom"/>
</dbReference>
<dbReference type="GO" id="GO:0046983">
    <property type="term" value="F:protein dimerization activity"/>
    <property type="evidence" value="ECO:0007669"/>
    <property type="project" value="InterPro"/>
</dbReference>
<dbReference type="PANTHER" id="PTHR46481">
    <property type="entry name" value="ZINC FINGER BED DOMAIN-CONTAINING PROTEIN 4"/>
    <property type="match status" value="1"/>
</dbReference>
<dbReference type="InterPro" id="IPR003656">
    <property type="entry name" value="Znf_BED"/>
</dbReference>
<evidence type="ECO:0000256" key="1">
    <source>
        <dbReference type="ARBA" id="ARBA00004123"/>
    </source>
</evidence>
<evidence type="ECO:0000313" key="14">
    <source>
        <dbReference type="Proteomes" id="UP001367676"/>
    </source>
</evidence>
<evidence type="ECO:0000256" key="8">
    <source>
        <dbReference type="ARBA" id="ARBA00023163"/>
    </source>
</evidence>
<keyword evidence="4 10" id="KW-0863">Zinc-finger</keyword>
<dbReference type="GO" id="GO:0005634">
    <property type="term" value="C:nucleus"/>
    <property type="evidence" value="ECO:0007669"/>
    <property type="project" value="UniProtKB-SubCell"/>
</dbReference>
<dbReference type="EMBL" id="JBBCAQ010000002">
    <property type="protein sequence ID" value="KAK7605468.1"/>
    <property type="molecule type" value="Genomic_DNA"/>
</dbReference>
<dbReference type="SMART" id="SM00355">
    <property type="entry name" value="ZnF_C2H2"/>
    <property type="match status" value="6"/>
</dbReference>
<keyword evidence="7" id="KW-0238">DNA-binding</keyword>
<evidence type="ECO:0000256" key="4">
    <source>
        <dbReference type="ARBA" id="ARBA00022771"/>
    </source>
</evidence>
<accession>A0AAN9U4W3</accession>
<dbReference type="Pfam" id="PF05699">
    <property type="entry name" value="Dimer_Tnp_hAT"/>
    <property type="match status" value="1"/>
</dbReference>
<dbReference type="SUPFAM" id="SSF57667">
    <property type="entry name" value="beta-beta-alpha zinc fingers"/>
    <property type="match status" value="5"/>
</dbReference>
<evidence type="ECO:0000259" key="12">
    <source>
        <dbReference type="PROSITE" id="PS50808"/>
    </source>
</evidence>
<feature type="domain" description="BED-type" evidence="12">
    <location>
        <begin position="132"/>
        <end position="183"/>
    </location>
</feature>
<proteinExistence type="inferred from homology"/>
<name>A0AAN9U4W3_9HEMI</name>
<evidence type="ECO:0000256" key="2">
    <source>
        <dbReference type="ARBA" id="ARBA00010971"/>
    </source>
</evidence>
<dbReference type="GO" id="GO:0003677">
    <property type="term" value="F:DNA binding"/>
    <property type="evidence" value="ECO:0007669"/>
    <property type="project" value="UniProtKB-KW"/>
</dbReference>
<evidence type="ECO:0000313" key="13">
    <source>
        <dbReference type="EMBL" id="KAK7605468.1"/>
    </source>
</evidence>
<sequence length="1293" mass="145956">MKVKCDCPGGGRIEHKPQEKHIRVYSSSQGFGQANHQIAVDILKKKYPDYNIVIKWDESSKEEVILWVTSELCPPSAPVPEEQSGAQGAIPVALISRTDDLTQSDIDPLQYDDTKENSTTEDDSSPKEKKRKRRGLVWNYFIPTVPDRAQCAFCSADISYKGKSTNNLLRHLRTKHADLTKNETFETKIESCTTEDGSTYYVLSAPEKPPSPAFSNSSFQEESESFTPFKRRGGVWKFFSINNKKQARCKLCWTVISFKGGSTTNLLRHMKSRHNEVKVPHKLNKPNDSSENGTSPNRQSIQHSLAEIVNECVKSDDESDFTGANQLNFDTEDDEFDDVENIVTLPAMNSGFSQSTQSQNDSHEVVRERKKSAFVWKFFSLERDERAKCNFCHVLISFKGGSTGNLLRHLKTKHTDIDLTPPAKKEESESEEFKEEINFDVVENEELAKFVQLLNPRFKLRENPVPRLHEKEVPKRLRKRGAAMNYFDVTSTESGICQLCGASVNLKNGSKAPFLRHLKAKHPKVDTLLVMSSGSGETSENKMNIDNIENIPIEVNVGENSPKAGRKMRKRGLVWNHFAPLGDEKAKCIVCPAVISYKRGSTSNLLRHVKKKHPEIDVHDENHLKNDEITVLISSDEETDASSADKPARKTLRKRGRVWNHFKPIAKDRAKCSLCGTVVVYPKGSTTNLLRHMKKKHSSIDLTKEKPFNKILSVPTDSVEKGDTSIAASSSNVSSQSLPMDWESSLGDAMSSSSTAGATSDPNAKVNAIYRRSEIIFRKHFDKFLNRPVSVTKSRLFDEQLAKMIVKQYCPFTIVESDEFRKFVLTVNPGYSLPSRKTISSRLIPELYEKCAEKVREHLRPIRHVTITTNGWTLTNNECYVAVTAHFIDEDCVYQSYLLDCFRYEELFTAETLAEAIMSIMIDWDVGHKVNAVVSDNTANITAAIRLRSWRHIPCFANMLNLVVQTGLVEVQHTHQKVRIIVEHLKKNVPAARKLSATLKELGLPETKLRPDDPKHWQTTYDLFGQMLACRQALTQLDAYVESLPMLSDDEWQMLERISTVLKPFLDITNEVSAKNITISKVIPLSRCIGNYLEKMLAADELKSLQPMLKLMMEEITLRFSDVEDNALLAEATFLDPRFKNQAFVNELSYSHTYHSILLQASTTNEEAAGAASTSTSSANVSGGPFADCNIWEEFDSRVTHLTDPQNPEMAAATEIENYLQESLLSRGADPLAWWKERKSLYPRLFDVMKQRLCIAATAAPKNFTSGGQLVCEKRNKLSSSKVSMVLFLNHNL</sequence>
<feature type="domain" description="BED-type" evidence="12">
    <location>
        <begin position="569"/>
        <end position="620"/>
    </location>
</feature>
<dbReference type="SUPFAM" id="SSF143724">
    <property type="entry name" value="PHP14-like"/>
    <property type="match status" value="1"/>
</dbReference>
<dbReference type="InterPro" id="IPR038596">
    <property type="entry name" value="Janus_sf"/>
</dbReference>
<dbReference type="Proteomes" id="UP001367676">
    <property type="component" value="Unassembled WGS sequence"/>
</dbReference>
<dbReference type="SMART" id="SM00614">
    <property type="entry name" value="ZnF_BED"/>
    <property type="match status" value="6"/>
</dbReference>
<dbReference type="GO" id="GO:0008270">
    <property type="term" value="F:zinc ion binding"/>
    <property type="evidence" value="ECO:0007669"/>
    <property type="project" value="UniProtKB-KW"/>
</dbReference>
<keyword evidence="14" id="KW-1185">Reference proteome</keyword>
<feature type="compositionally biased region" description="Polar residues" evidence="11">
    <location>
        <begin position="286"/>
        <end position="298"/>
    </location>
</feature>
<dbReference type="SUPFAM" id="SSF53098">
    <property type="entry name" value="Ribonuclease H-like"/>
    <property type="match status" value="1"/>
</dbReference>
<protein>
    <recommendedName>
        <fullName evidence="12">BED-type domain-containing protein</fullName>
    </recommendedName>
</protein>
<feature type="region of interest" description="Disordered" evidence="11">
    <location>
        <begin position="104"/>
        <end position="130"/>
    </location>
</feature>
<feature type="domain" description="BED-type" evidence="12">
    <location>
        <begin position="653"/>
        <end position="697"/>
    </location>
</feature>
<keyword evidence="8" id="KW-0804">Transcription</keyword>
<keyword evidence="5" id="KW-0862">Zinc</keyword>
<dbReference type="GO" id="GO:0009791">
    <property type="term" value="P:post-embryonic development"/>
    <property type="evidence" value="ECO:0007669"/>
    <property type="project" value="UniProtKB-ARBA"/>
</dbReference>
<keyword evidence="6" id="KW-0805">Transcription regulation</keyword>
<gene>
    <name evidence="13" type="ORF">V9T40_007326</name>
</gene>
<comment type="subcellular location">
    <subcellularLocation>
        <location evidence="1">Nucleus</location>
    </subcellularLocation>
</comment>
<dbReference type="Gene3D" id="3.50.20.20">
    <property type="entry name" value="Janus/Ocnus"/>
    <property type="match status" value="1"/>
</dbReference>
<evidence type="ECO:0000256" key="10">
    <source>
        <dbReference type="PROSITE-ProRule" id="PRU00027"/>
    </source>
</evidence>
<feature type="domain" description="BED-type" evidence="12">
    <location>
        <begin position="370"/>
        <end position="414"/>
    </location>
</feature>
<dbReference type="InterPro" id="IPR013087">
    <property type="entry name" value="Znf_C2H2_type"/>
</dbReference>
<comment type="caution">
    <text evidence="13">The sequence shown here is derived from an EMBL/GenBank/DDBJ whole genome shotgun (WGS) entry which is preliminary data.</text>
</comment>
<keyword evidence="9" id="KW-0539">Nucleus</keyword>
<comment type="similarity">
    <text evidence="2">Belongs to the janus family.</text>
</comment>
<organism evidence="13 14">
    <name type="scientific">Parthenolecanium corni</name>
    <dbReference type="NCBI Taxonomy" id="536013"/>
    <lineage>
        <taxon>Eukaryota</taxon>
        <taxon>Metazoa</taxon>
        <taxon>Ecdysozoa</taxon>
        <taxon>Arthropoda</taxon>
        <taxon>Hexapoda</taxon>
        <taxon>Insecta</taxon>
        <taxon>Pterygota</taxon>
        <taxon>Neoptera</taxon>
        <taxon>Paraneoptera</taxon>
        <taxon>Hemiptera</taxon>
        <taxon>Sternorrhyncha</taxon>
        <taxon>Coccoidea</taxon>
        <taxon>Coccidae</taxon>
        <taxon>Parthenolecanium</taxon>
    </lineage>
</organism>
<dbReference type="Pfam" id="PF02892">
    <property type="entry name" value="zf-BED"/>
    <property type="match status" value="5"/>
</dbReference>
<dbReference type="InterPro" id="IPR007702">
    <property type="entry name" value="Janus"/>
</dbReference>
<evidence type="ECO:0000256" key="3">
    <source>
        <dbReference type="ARBA" id="ARBA00022723"/>
    </source>
</evidence>
<evidence type="ECO:0000256" key="7">
    <source>
        <dbReference type="ARBA" id="ARBA00023125"/>
    </source>
</evidence>
<dbReference type="InterPro" id="IPR052035">
    <property type="entry name" value="ZnF_BED_domain_contain"/>
</dbReference>
<evidence type="ECO:0000256" key="6">
    <source>
        <dbReference type="ARBA" id="ARBA00023015"/>
    </source>
</evidence>
<reference evidence="13 14" key="1">
    <citation type="submission" date="2024-03" db="EMBL/GenBank/DDBJ databases">
        <title>Adaptation during the transition from Ophiocordyceps entomopathogen to insect associate is accompanied by gene loss and intensified selection.</title>
        <authorList>
            <person name="Ward C.M."/>
            <person name="Onetto C.A."/>
            <person name="Borneman A.R."/>
        </authorList>
    </citation>
    <scope>NUCLEOTIDE SEQUENCE [LARGE SCALE GENOMIC DNA]</scope>
    <source>
        <strain evidence="13">AWRI1</strain>
        <tissue evidence="13">Single Adult Female</tissue>
    </source>
</reference>
<dbReference type="Pfam" id="PF05005">
    <property type="entry name" value="Ocnus"/>
    <property type="match status" value="1"/>
</dbReference>